<dbReference type="PROSITE" id="PS50096">
    <property type="entry name" value="IQ"/>
    <property type="match status" value="1"/>
</dbReference>
<organism evidence="2 3">
    <name type="scientific">Aspergillus avenaceus</name>
    <dbReference type="NCBI Taxonomy" id="36643"/>
    <lineage>
        <taxon>Eukaryota</taxon>
        <taxon>Fungi</taxon>
        <taxon>Dikarya</taxon>
        <taxon>Ascomycota</taxon>
        <taxon>Pezizomycotina</taxon>
        <taxon>Eurotiomycetes</taxon>
        <taxon>Eurotiomycetidae</taxon>
        <taxon>Eurotiales</taxon>
        <taxon>Aspergillaceae</taxon>
        <taxon>Aspergillus</taxon>
        <taxon>Aspergillus subgen. Circumdati</taxon>
    </lineage>
</organism>
<proteinExistence type="predicted"/>
<evidence type="ECO:0000313" key="3">
    <source>
        <dbReference type="Proteomes" id="UP000325780"/>
    </source>
</evidence>
<evidence type="ECO:0000313" key="2">
    <source>
        <dbReference type="EMBL" id="KAE8154718.1"/>
    </source>
</evidence>
<dbReference type="Proteomes" id="UP000325780">
    <property type="component" value="Unassembled WGS sequence"/>
</dbReference>
<keyword evidence="3" id="KW-1185">Reference proteome</keyword>
<sequence>MPVSRSSALGSKRKAQEGLPESQAQKPRLVQADCAFDQCWHETDLQRPGLISIQAILRNHHRRRLYVRPIAWVADHLRLLECYFRRIGSGGNCEESRLKASRKGESYHDTGDVSSRMSDDFPRRRLVENKEAILAAGRLCRPTSLAVKKLAVETILGTFNNIPLP</sequence>
<protein>
    <submittedName>
        <fullName evidence="2">Uncharacterized protein</fullName>
    </submittedName>
</protein>
<dbReference type="AlphaFoldDB" id="A0A5N6U7X9"/>
<name>A0A5N6U7X9_ASPAV</name>
<feature type="region of interest" description="Disordered" evidence="1">
    <location>
        <begin position="1"/>
        <end position="25"/>
    </location>
</feature>
<dbReference type="OrthoDB" id="5343483at2759"/>
<reference evidence="2 3" key="1">
    <citation type="submission" date="2019-04" db="EMBL/GenBank/DDBJ databases">
        <title>Friends and foes A comparative genomics study of 23 Aspergillus species from section Flavi.</title>
        <authorList>
            <consortium name="DOE Joint Genome Institute"/>
            <person name="Kjaerbolling I."/>
            <person name="Vesth T."/>
            <person name="Frisvad J.C."/>
            <person name="Nybo J.L."/>
            <person name="Theobald S."/>
            <person name="Kildgaard S."/>
            <person name="Isbrandt T."/>
            <person name="Kuo A."/>
            <person name="Sato A."/>
            <person name="Lyhne E.K."/>
            <person name="Kogle M.E."/>
            <person name="Wiebenga A."/>
            <person name="Kun R.S."/>
            <person name="Lubbers R.J."/>
            <person name="Makela M.R."/>
            <person name="Barry K."/>
            <person name="Chovatia M."/>
            <person name="Clum A."/>
            <person name="Daum C."/>
            <person name="Haridas S."/>
            <person name="He G."/>
            <person name="LaButti K."/>
            <person name="Lipzen A."/>
            <person name="Mondo S."/>
            <person name="Riley R."/>
            <person name="Salamov A."/>
            <person name="Simmons B.A."/>
            <person name="Magnuson J.K."/>
            <person name="Henrissat B."/>
            <person name="Mortensen U.H."/>
            <person name="Larsen T.O."/>
            <person name="Devries R.P."/>
            <person name="Grigoriev I.V."/>
            <person name="Machida M."/>
            <person name="Baker S.E."/>
            <person name="Andersen M.R."/>
        </authorList>
    </citation>
    <scope>NUCLEOTIDE SEQUENCE [LARGE SCALE GENOMIC DNA]</scope>
    <source>
        <strain evidence="2 3">IBT 18842</strain>
    </source>
</reference>
<gene>
    <name evidence="2" type="ORF">BDV25DRAFT_135638</name>
</gene>
<accession>A0A5N6U7X9</accession>
<dbReference type="EMBL" id="ML742027">
    <property type="protein sequence ID" value="KAE8154718.1"/>
    <property type="molecule type" value="Genomic_DNA"/>
</dbReference>
<evidence type="ECO:0000256" key="1">
    <source>
        <dbReference type="SAM" id="MobiDB-lite"/>
    </source>
</evidence>